<dbReference type="GO" id="GO:0072659">
    <property type="term" value="P:protein localization to plasma membrane"/>
    <property type="evidence" value="ECO:0007669"/>
    <property type="project" value="TreeGrafter"/>
</dbReference>
<evidence type="ECO:0000313" key="7">
    <source>
        <dbReference type="EMBL" id="OLN31164.1"/>
    </source>
</evidence>
<dbReference type="SUPFAM" id="SSF117892">
    <property type="entry name" value="Band 7/SPFH domain"/>
    <property type="match status" value="1"/>
</dbReference>
<keyword evidence="8" id="KW-1185">Reference proteome</keyword>
<name>A0A1Q8QUY3_9FIRM</name>
<dbReference type="Pfam" id="PF01145">
    <property type="entry name" value="Band_7"/>
    <property type="match status" value="1"/>
</dbReference>
<dbReference type="STRING" id="1888891.DSOL_2774"/>
<keyword evidence="4" id="KW-0175">Coiled coil</keyword>
<organism evidence="7 8">
    <name type="scientific">Desulfosporosinus metallidurans</name>
    <dbReference type="NCBI Taxonomy" id="1888891"/>
    <lineage>
        <taxon>Bacteria</taxon>
        <taxon>Bacillati</taxon>
        <taxon>Bacillota</taxon>
        <taxon>Clostridia</taxon>
        <taxon>Eubacteriales</taxon>
        <taxon>Desulfitobacteriaceae</taxon>
        <taxon>Desulfosporosinus</taxon>
    </lineage>
</organism>
<protein>
    <submittedName>
        <fullName evidence="7">Inner membrane protein YqiK</fullName>
    </submittedName>
</protein>
<dbReference type="GO" id="GO:0005886">
    <property type="term" value="C:plasma membrane"/>
    <property type="evidence" value="ECO:0007669"/>
    <property type="project" value="TreeGrafter"/>
</dbReference>
<dbReference type="Proteomes" id="UP000186102">
    <property type="component" value="Unassembled WGS sequence"/>
</dbReference>
<dbReference type="PANTHER" id="PTHR13806">
    <property type="entry name" value="FLOTILLIN-RELATED"/>
    <property type="match status" value="1"/>
</dbReference>
<evidence type="ECO:0000256" key="3">
    <source>
        <dbReference type="ARBA" id="ARBA00023136"/>
    </source>
</evidence>
<sequence>MGIFQVITIVVLAVIGLLLVVTVLAKMFQKVGPDEALVVFGMGGSNVITGGGRVVWPLVQTSKRLSLALMSFDIAPQNDLYTNQGVAVTVEAVSQIKVQDNSDSIKTASIQFLNKEAEEREAMIKQVMEGHLRGIVGTLTVEEIVKDPEMVQSRMLATCQLDLSKMGLEVRSFTIKNVKDANGYIENMGKPEIARVLKEAQIAQAIAEKETETTKASANRDAAIAKTNAEQERVMAETASQSKQAENIKELNLKKAKYDTEVETARADKENAYNLRTAELKQNLTQQEWKIKEIERQGQVNVANAEIERKQKELEADIIKPAEAQARAVKIENQAKAEANATVTKLENQAKAEANALTIKLENEAKAEATRAVGNSEAEIIRAKGKAEADTILAKAQSFSNYSQAAILDKLLSGIPELAKAIASPLENVDKITVISTGGDNSGVQKVTRDITDMMAQMPEVIEQLTGVHIGNLINSLKVPNDNANSIGTNGIAKDTERKTESE</sequence>
<dbReference type="PANTHER" id="PTHR13806:SF46">
    <property type="entry name" value="FLOTILLIN-1-RELATED"/>
    <property type="match status" value="1"/>
</dbReference>
<comment type="subcellular location">
    <subcellularLocation>
        <location evidence="1">Membrane</location>
    </subcellularLocation>
</comment>
<dbReference type="InterPro" id="IPR036013">
    <property type="entry name" value="Band_7/SPFH_dom_sf"/>
</dbReference>
<comment type="caution">
    <text evidence="7">The sequence shown here is derived from an EMBL/GenBank/DDBJ whole genome shotgun (WGS) entry which is preliminary data.</text>
</comment>
<gene>
    <name evidence="7" type="ORF">DSOL_2774</name>
</gene>
<dbReference type="AlphaFoldDB" id="A0A1Q8QUY3"/>
<keyword evidence="3 5" id="KW-0472">Membrane</keyword>
<comment type="similarity">
    <text evidence="2">Belongs to the band 7/mec-2 family. Flotillin subfamily.</text>
</comment>
<keyword evidence="5" id="KW-0812">Transmembrane</keyword>
<feature type="transmembrane region" description="Helical" evidence="5">
    <location>
        <begin position="37"/>
        <end position="56"/>
    </location>
</feature>
<feature type="transmembrane region" description="Helical" evidence="5">
    <location>
        <begin position="6"/>
        <end position="25"/>
    </location>
</feature>
<feature type="coiled-coil region" evidence="4">
    <location>
        <begin position="248"/>
        <end position="297"/>
    </location>
</feature>
<reference evidence="7 8" key="1">
    <citation type="submission" date="2016-09" db="EMBL/GenBank/DDBJ databases">
        <title>Complete genome of Desulfosporosinus sp. OL.</title>
        <authorList>
            <person name="Mardanov A."/>
            <person name="Beletsky A."/>
            <person name="Panova A."/>
            <person name="Karnachuk O."/>
            <person name="Ravin N."/>
        </authorList>
    </citation>
    <scope>NUCLEOTIDE SEQUENCE [LARGE SCALE GENOMIC DNA]</scope>
    <source>
        <strain evidence="7 8">OL</strain>
    </source>
</reference>
<evidence type="ECO:0000313" key="8">
    <source>
        <dbReference type="Proteomes" id="UP000186102"/>
    </source>
</evidence>
<dbReference type="InterPro" id="IPR031905">
    <property type="entry name" value="Flotillin_C"/>
</dbReference>
<evidence type="ECO:0000259" key="6">
    <source>
        <dbReference type="SMART" id="SM00244"/>
    </source>
</evidence>
<feature type="coiled-coil region" evidence="4">
    <location>
        <begin position="329"/>
        <end position="356"/>
    </location>
</feature>
<dbReference type="CDD" id="cd03399">
    <property type="entry name" value="SPFH_flotillin"/>
    <property type="match status" value="1"/>
</dbReference>
<dbReference type="InterPro" id="IPR027705">
    <property type="entry name" value="Flotillin_fam"/>
</dbReference>
<feature type="domain" description="Band 7" evidence="6">
    <location>
        <begin position="26"/>
        <end position="192"/>
    </location>
</feature>
<dbReference type="GO" id="GO:0002020">
    <property type="term" value="F:protease binding"/>
    <property type="evidence" value="ECO:0007669"/>
    <property type="project" value="TreeGrafter"/>
</dbReference>
<evidence type="ECO:0000256" key="2">
    <source>
        <dbReference type="ARBA" id="ARBA00007161"/>
    </source>
</evidence>
<evidence type="ECO:0000256" key="4">
    <source>
        <dbReference type="SAM" id="Coils"/>
    </source>
</evidence>
<accession>A0A1Q8QUY3</accession>
<dbReference type="SMART" id="SM00244">
    <property type="entry name" value="PHB"/>
    <property type="match status" value="1"/>
</dbReference>
<dbReference type="InterPro" id="IPR001107">
    <property type="entry name" value="Band_7"/>
</dbReference>
<dbReference type="OrthoDB" id="9786220at2"/>
<dbReference type="EMBL" id="MLBF01000020">
    <property type="protein sequence ID" value="OLN31164.1"/>
    <property type="molecule type" value="Genomic_DNA"/>
</dbReference>
<keyword evidence="5" id="KW-1133">Transmembrane helix</keyword>
<dbReference type="Pfam" id="PF15975">
    <property type="entry name" value="Flot"/>
    <property type="match status" value="1"/>
</dbReference>
<evidence type="ECO:0000256" key="5">
    <source>
        <dbReference type="SAM" id="Phobius"/>
    </source>
</evidence>
<dbReference type="Gene3D" id="3.30.479.30">
    <property type="entry name" value="Band 7 domain"/>
    <property type="match status" value="1"/>
</dbReference>
<evidence type="ECO:0000256" key="1">
    <source>
        <dbReference type="ARBA" id="ARBA00004370"/>
    </source>
</evidence>
<proteinExistence type="inferred from homology"/>